<reference evidence="1 2" key="1">
    <citation type="submission" date="2018-02" db="EMBL/GenBank/DDBJ databases">
        <title>Solimicrobium silvestre gen. nov., sp. nov., isolated from alpine forest soil.</title>
        <authorList>
            <person name="Margesin R."/>
            <person name="Albuquerque L."/>
            <person name="Zhang D.-C."/>
            <person name="Froufe H.J.C."/>
            <person name="Severino R."/>
            <person name="Roxo I."/>
            <person name="Egas C."/>
            <person name="Da Costa M.S."/>
        </authorList>
    </citation>
    <scope>NUCLEOTIDE SEQUENCE [LARGE SCALE GENOMIC DNA]</scope>
    <source>
        <strain evidence="1 2">S20-91</strain>
    </source>
</reference>
<keyword evidence="2" id="KW-1185">Reference proteome</keyword>
<dbReference type="AlphaFoldDB" id="A0A2S9GUY1"/>
<protein>
    <submittedName>
        <fullName evidence="1">Uncharacterized protein</fullName>
    </submittedName>
</protein>
<dbReference type="Proteomes" id="UP000237839">
    <property type="component" value="Unassembled WGS sequence"/>
</dbReference>
<dbReference type="RefSeq" id="WP_105533564.1">
    <property type="nucleotide sequence ID" value="NZ_PUGF01000022.1"/>
</dbReference>
<evidence type="ECO:0000313" key="2">
    <source>
        <dbReference type="Proteomes" id="UP000237839"/>
    </source>
</evidence>
<evidence type="ECO:0000313" key="1">
    <source>
        <dbReference type="EMBL" id="PRC91542.1"/>
    </source>
</evidence>
<organism evidence="1 2">
    <name type="scientific">Solimicrobium silvestre</name>
    <dbReference type="NCBI Taxonomy" id="2099400"/>
    <lineage>
        <taxon>Bacteria</taxon>
        <taxon>Pseudomonadati</taxon>
        <taxon>Pseudomonadota</taxon>
        <taxon>Betaproteobacteria</taxon>
        <taxon>Burkholderiales</taxon>
        <taxon>Oxalobacteraceae</taxon>
        <taxon>Solimicrobium</taxon>
    </lineage>
</organism>
<dbReference type="EMBL" id="PUGF01000022">
    <property type="protein sequence ID" value="PRC91542.1"/>
    <property type="molecule type" value="Genomic_DNA"/>
</dbReference>
<proteinExistence type="predicted"/>
<gene>
    <name evidence="1" type="ORF">S2091_3820</name>
</gene>
<sequence length="133" mass="14589">MHTPFPETHQRPWLALNGVDEAEIWVANSNLELNYFLEQEQNSGLPIGQGICFALELGGELFLHTTSEGILLLDVTEAAEWVVPIIAACTGAAPARGQIWILPEDTLIQLILGLNSLIASSSIVLRHDFGMHF</sequence>
<name>A0A2S9GUY1_9BURK</name>
<comment type="caution">
    <text evidence="1">The sequence shown here is derived from an EMBL/GenBank/DDBJ whole genome shotgun (WGS) entry which is preliminary data.</text>
</comment>
<accession>A0A2S9GUY1</accession>
<dbReference type="OrthoDB" id="8703557at2"/>